<dbReference type="Proteomes" id="UP000182054">
    <property type="component" value="Unassembled WGS sequence"/>
</dbReference>
<evidence type="ECO:0000256" key="1">
    <source>
        <dbReference type="SAM" id="Phobius"/>
    </source>
</evidence>
<keyword evidence="5" id="KW-1185">Reference proteome</keyword>
<evidence type="ECO:0000313" key="2">
    <source>
        <dbReference type="EMBL" id="MBY6321923.1"/>
    </source>
</evidence>
<keyword evidence="1" id="KW-0472">Membrane</keyword>
<evidence type="ECO:0000313" key="3">
    <source>
        <dbReference type="EMBL" id="SFA51713.1"/>
    </source>
</evidence>
<dbReference type="EMBL" id="FOJN01000007">
    <property type="protein sequence ID" value="SFA51713.1"/>
    <property type="molecule type" value="Genomic_DNA"/>
</dbReference>
<dbReference type="Proteomes" id="UP001520140">
    <property type="component" value="Unassembled WGS sequence"/>
</dbReference>
<dbReference type="EMBL" id="JABUKG010000015">
    <property type="protein sequence ID" value="MBY6321923.1"/>
    <property type="molecule type" value="Genomic_DNA"/>
</dbReference>
<dbReference type="GeneID" id="85485947"/>
<dbReference type="OrthoDB" id="9899811at2"/>
<reference evidence="2 5" key="2">
    <citation type="submission" date="2020-06" db="EMBL/GenBank/DDBJ databases">
        <title>Taxonomy, biology and ecology of Rhodococcus bacteria occurring in California pistachio and other woody hosts as revealed by genome sequence analyses.</title>
        <authorList>
            <person name="Gai Y."/>
            <person name="Riely B."/>
        </authorList>
    </citation>
    <scope>NUCLEOTIDE SEQUENCE [LARGE SCALE GENOMIC DNA]</scope>
    <source>
        <strain evidence="2 5">BP-284</strain>
    </source>
</reference>
<protein>
    <submittedName>
        <fullName evidence="3">Uncharacterized protein</fullName>
    </submittedName>
</protein>
<gene>
    <name evidence="2" type="ORF">HQ605_13945</name>
    <name evidence="3" type="ORF">SAMN05444374_10716</name>
</gene>
<reference evidence="3 4" key="1">
    <citation type="submission" date="2016-10" db="EMBL/GenBank/DDBJ databases">
        <authorList>
            <person name="de Groot N.N."/>
        </authorList>
    </citation>
    <scope>NUCLEOTIDE SEQUENCE [LARGE SCALE GENOMIC DNA]</scope>
    <source>
        <strain evidence="3 4">DSM 44908</strain>
    </source>
</reference>
<evidence type="ECO:0000313" key="5">
    <source>
        <dbReference type="Proteomes" id="UP001520140"/>
    </source>
</evidence>
<accession>A0A1I0TJJ3</accession>
<feature type="transmembrane region" description="Helical" evidence="1">
    <location>
        <begin position="36"/>
        <end position="59"/>
    </location>
</feature>
<dbReference type="RefSeq" id="WP_139203902.1">
    <property type="nucleotide sequence ID" value="NZ_CP135915.1"/>
</dbReference>
<name>A0A1I0TJJ3_9NOCA</name>
<proteinExistence type="predicted"/>
<evidence type="ECO:0000313" key="4">
    <source>
        <dbReference type="Proteomes" id="UP000182054"/>
    </source>
</evidence>
<keyword evidence="1" id="KW-0812">Transmembrane</keyword>
<keyword evidence="1" id="KW-1133">Transmembrane helix</keyword>
<organism evidence="3 4">
    <name type="scientific">Rhodococcoides kroppenstedtii</name>
    <dbReference type="NCBI Taxonomy" id="293050"/>
    <lineage>
        <taxon>Bacteria</taxon>
        <taxon>Bacillati</taxon>
        <taxon>Actinomycetota</taxon>
        <taxon>Actinomycetes</taxon>
        <taxon>Mycobacteriales</taxon>
        <taxon>Nocardiaceae</taxon>
        <taxon>Rhodococcoides</taxon>
    </lineage>
</organism>
<sequence>MTANTGSTERTNPDRANLLHTDRMHTVPCRSGRRELWLLLVIVVTGVLMAAVVFLPAVLG</sequence>
<dbReference type="AlphaFoldDB" id="A0A1I0TJJ3"/>